<dbReference type="AlphaFoldDB" id="A0A9W9W4R9"/>
<feature type="domain" description="Enoyl reductase (ER)" evidence="3">
    <location>
        <begin position="11"/>
        <end position="323"/>
    </location>
</feature>
<dbReference type="InterPro" id="IPR013149">
    <property type="entry name" value="ADH-like_C"/>
</dbReference>
<dbReference type="OrthoDB" id="9992527at2759"/>
<sequence length="336" mass="36421">MSTHPAIIATGIKEPLTTQRVPTATPQQHEIQVRVEWVPSAPLDVFKVDAGLMAQFPLRLGDSVAGTVVAVSPNVQRLKLGDRVCGFVFHNENEMGQQVYVTAPNHLFSKVPDGMSLAAAATLPTNFCTAFLSLSENLKIDLPWPLPENFVPRGEQIPILIWGAGSSVGHFAVQILKHWGYKNVIVTASLKHEKKLKGYGAAHVFDYRSTGVVDSVLEILSSDKSPEAIRVFDCVDSKFGSLLPISKIATRAGSKVAAVLPVVINNSSDANGLQLSPDVSTGADWSKDVEIHSIVSYGYEANAFLKENLFPEILPTLLSQGTIEPNDQRVVQGTRF</sequence>
<gene>
    <name evidence="4" type="ORF">N7509_003297</name>
</gene>
<evidence type="ECO:0000259" key="3">
    <source>
        <dbReference type="SMART" id="SM00829"/>
    </source>
</evidence>
<reference evidence="4" key="1">
    <citation type="submission" date="2022-12" db="EMBL/GenBank/DDBJ databases">
        <authorList>
            <person name="Petersen C."/>
        </authorList>
    </citation>
    <scope>NUCLEOTIDE SEQUENCE</scope>
    <source>
        <strain evidence="4">IBT 29677</strain>
    </source>
</reference>
<comment type="caution">
    <text evidence="4">The sequence shown here is derived from an EMBL/GenBank/DDBJ whole genome shotgun (WGS) entry which is preliminary data.</text>
</comment>
<dbReference type="PANTHER" id="PTHR45348:SF3">
    <property type="entry name" value="ENOYL REDUCTASE (ER) DOMAIN-CONTAINING PROTEIN"/>
    <property type="match status" value="1"/>
</dbReference>
<protein>
    <recommendedName>
        <fullName evidence="3">Enoyl reductase (ER) domain-containing protein</fullName>
    </recommendedName>
</protein>
<name>A0A9W9W4R9_9EURO</name>
<dbReference type="InterPro" id="IPR020843">
    <property type="entry name" value="ER"/>
</dbReference>
<keyword evidence="2" id="KW-0560">Oxidoreductase</keyword>
<organism evidence="4 5">
    <name type="scientific">Penicillium cosmopolitanum</name>
    <dbReference type="NCBI Taxonomy" id="1131564"/>
    <lineage>
        <taxon>Eukaryota</taxon>
        <taxon>Fungi</taxon>
        <taxon>Dikarya</taxon>
        <taxon>Ascomycota</taxon>
        <taxon>Pezizomycotina</taxon>
        <taxon>Eurotiomycetes</taxon>
        <taxon>Eurotiomycetidae</taxon>
        <taxon>Eurotiales</taxon>
        <taxon>Aspergillaceae</taxon>
        <taxon>Penicillium</taxon>
    </lineage>
</organism>
<evidence type="ECO:0000256" key="1">
    <source>
        <dbReference type="ARBA" id="ARBA00008072"/>
    </source>
</evidence>
<evidence type="ECO:0000256" key="2">
    <source>
        <dbReference type="ARBA" id="ARBA00023002"/>
    </source>
</evidence>
<dbReference type="Pfam" id="PF00107">
    <property type="entry name" value="ADH_zinc_N"/>
    <property type="match status" value="1"/>
</dbReference>
<dbReference type="InterPro" id="IPR013154">
    <property type="entry name" value="ADH-like_N"/>
</dbReference>
<keyword evidence="5" id="KW-1185">Reference proteome</keyword>
<accession>A0A9W9W4R9</accession>
<dbReference type="Pfam" id="PF08240">
    <property type="entry name" value="ADH_N"/>
    <property type="match status" value="1"/>
</dbReference>
<evidence type="ECO:0000313" key="4">
    <source>
        <dbReference type="EMBL" id="KAJ5403426.1"/>
    </source>
</evidence>
<dbReference type="GO" id="GO:0016651">
    <property type="term" value="F:oxidoreductase activity, acting on NAD(P)H"/>
    <property type="evidence" value="ECO:0007669"/>
    <property type="project" value="InterPro"/>
</dbReference>
<reference evidence="4" key="2">
    <citation type="journal article" date="2023" name="IMA Fungus">
        <title>Comparative genomic study of the Penicillium genus elucidates a diverse pangenome and 15 lateral gene transfer events.</title>
        <authorList>
            <person name="Petersen C."/>
            <person name="Sorensen T."/>
            <person name="Nielsen M.R."/>
            <person name="Sondergaard T.E."/>
            <person name="Sorensen J.L."/>
            <person name="Fitzpatrick D.A."/>
            <person name="Frisvad J.C."/>
            <person name="Nielsen K.L."/>
        </authorList>
    </citation>
    <scope>NUCLEOTIDE SEQUENCE</scope>
    <source>
        <strain evidence="4">IBT 29677</strain>
    </source>
</reference>
<dbReference type="Gene3D" id="3.90.180.10">
    <property type="entry name" value="Medium-chain alcohol dehydrogenases, catalytic domain"/>
    <property type="match status" value="1"/>
</dbReference>
<dbReference type="SUPFAM" id="SSF50129">
    <property type="entry name" value="GroES-like"/>
    <property type="match status" value="1"/>
</dbReference>
<dbReference type="Gene3D" id="3.40.50.720">
    <property type="entry name" value="NAD(P)-binding Rossmann-like Domain"/>
    <property type="match status" value="1"/>
</dbReference>
<dbReference type="SMART" id="SM00829">
    <property type="entry name" value="PKS_ER"/>
    <property type="match status" value="1"/>
</dbReference>
<dbReference type="InterPro" id="IPR011032">
    <property type="entry name" value="GroES-like_sf"/>
</dbReference>
<dbReference type="InterPro" id="IPR036291">
    <property type="entry name" value="NAD(P)-bd_dom_sf"/>
</dbReference>
<dbReference type="SUPFAM" id="SSF51735">
    <property type="entry name" value="NAD(P)-binding Rossmann-fold domains"/>
    <property type="match status" value="1"/>
</dbReference>
<dbReference type="Proteomes" id="UP001147747">
    <property type="component" value="Unassembled WGS sequence"/>
</dbReference>
<dbReference type="CDD" id="cd08249">
    <property type="entry name" value="enoyl_reductase_like"/>
    <property type="match status" value="1"/>
</dbReference>
<dbReference type="InterPro" id="IPR047122">
    <property type="entry name" value="Trans-enoyl_RdTase-like"/>
</dbReference>
<dbReference type="GeneID" id="81366914"/>
<dbReference type="RefSeq" id="XP_056490668.1">
    <property type="nucleotide sequence ID" value="XM_056627934.1"/>
</dbReference>
<dbReference type="EMBL" id="JAPZBU010000005">
    <property type="protein sequence ID" value="KAJ5403426.1"/>
    <property type="molecule type" value="Genomic_DNA"/>
</dbReference>
<proteinExistence type="inferred from homology"/>
<evidence type="ECO:0000313" key="5">
    <source>
        <dbReference type="Proteomes" id="UP001147747"/>
    </source>
</evidence>
<comment type="similarity">
    <text evidence="1">Belongs to the zinc-containing alcohol dehydrogenase family.</text>
</comment>
<dbReference type="PANTHER" id="PTHR45348">
    <property type="entry name" value="HYPOTHETICAL OXIDOREDUCTASE (EUROFUNG)"/>
    <property type="match status" value="1"/>
</dbReference>